<dbReference type="Pfam" id="PF08899">
    <property type="entry name" value="DUF1844"/>
    <property type="match status" value="1"/>
</dbReference>
<dbReference type="AlphaFoldDB" id="D6Z149"/>
<reference evidence="2" key="1">
    <citation type="submission" date="2010-02" db="EMBL/GenBank/DDBJ databases">
        <title>Complete sequence of Desulfurivibrio alkaliphilus AHT2.</title>
        <authorList>
            <consortium name="US DOE Joint Genome Institute"/>
            <person name="Pitluck S."/>
            <person name="Chertkov O."/>
            <person name="Detter J.C."/>
            <person name="Han C."/>
            <person name="Tapia R."/>
            <person name="Larimer F."/>
            <person name="Land M."/>
            <person name="Hauser L."/>
            <person name="Kyrpides N."/>
            <person name="Mikhailova N."/>
            <person name="Sorokin D.Y."/>
            <person name="Muyzer G."/>
            <person name="Woyke T."/>
        </authorList>
    </citation>
    <scope>NUCLEOTIDE SEQUENCE [LARGE SCALE GENOMIC DNA]</scope>
    <source>
        <strain evidence="2">DSM 19089 / UNIQEM U267 / AHT2</strain>
    </source>
</reference>
<dbReference type="STRING" id="589865.DaAHT2_0598"/>
<dbReference type="HOGENOM" id="CLU_136189_2_1_7"/>
<keyword evidence="2" id="KW-1185">Reference proteome</keyword>
<dbReference type="KEGG" id="dak:DaAHT2_0598"/>
<dbReference type="OrthoDB" id="9799618at2"/>
<dbReference type="eggNOG" id="ENOG50334IY">
    <property type="taxonomic scope" value="Bacteria"/>
</dbReference>
<accession>D6Z149</accession>
<evidence type="ECO:0008006" key="3">
    <source>
        <dbReference type="Google" id="ProtNLM"/>
    </source>
</evidence>
<name>D6Z149_DESAT</name>
<organism evidence="1 2">
    <name type="scientific">Desulfurivibrio alkaliphilus (strain DSM 19089 / UNIQEM U267 / AHT2)</name>
    <dbReference type="NCBI Taxonomy" id="589865"/>
    <lineage>
        <taxon>Bacteria</taxon>
        <taxon>Pseudomonadati</taxon>
        <taxon>Thermodesulfobacteriota</taxon>
        <taxon>Desulfobulbia</taxon>
        <taxon>Desulfobulbales</taxon>
        <taxon>Desulfobulbaceae</taxon>
        <taxon>Desulfurivibrio</taxon>
    </lineage>
</organism>
<dbReference type="RefSeq" id="WP_013162835.1">
    <property type="nucleotide sequence ID" value="NC_014216.1"/>
</dbReference>
<evidence type="ECO:0000313" key="2">
    <source>
        <dbReference type="Proteomes" id="UP000001508"/>
    </source>
</evidence>
<dbReference type="EMBL" id="CP001940">
    <property type="protein sequence ID" value="ADH85304.1"/>
    <property type="molecule type" value="Genomic_DNA"/>
</dbReference>
<dbReference type="InterPro" id="IPR014995">
    <property type="entry name" value="DUF1844"/>
</dbReference>
<evidence type="ECO:0000313" key="1">
    <source>
        <dbReference type="EMBL" id="ADH85304.1"/>
    </source>
</evidence>
<gene>
    <name evidence="1" type="ordered locus">DaAHT2_0598</name>
</gene>
<dbReference type="Proteomes" id="UP000001508">
    <property type="component" value="Chromosome"/>
</dbReference>
<protein>
    <recommendedName>
        <fullName evidence="3">DUF1844 domain-containing protein</fullName>
    </recommendedName>
</protein>
<dbReference type="InParanoid" id="D6Z149"/>
<sequence length="103" mass="11568">MDNGKREKCCPPGQVLKDGKCVLPEVTFTTLVLSLNTSALLHLGELEDPETGAKQRDLALAKHTIDTLRLLEEKTAGNLTDQEKELLGNMLYDLRMRYVQLTR</sequence>
<proteinExistence type="predicted"/>